<dbReference type="PANTHER" id="PTHR34061:SF9">
    <property type="entry name" value="FIBER PROTEIN FB17"/>
    <property type="match status" value="1"/>
</dbReference>
<keyword evidence="3" id="KW-1185">Reference proteome</keyword>
<dbReference type="STRING" id="106549.A0A540N4U0"/>
<organism evidence="2 3">
    <name type="scientific">Malus baccata</name>
    <name type="common">Siberian crab apple</name>
    <name type="synonym">Pyrus baccata</name>
    <dbReference type="NCBI Taxonomy" id="106549"/>
    <lineage>
        <taxon>Eukaryota</taxon>
        <taxon>Viridiplantae</taxon>
        <taxon>Streptophyta</taxon>
        <taxon>Embryophyta</taxon>
        <taxon>Tracheophyta</taxon>
        <taxon>Spermatophyta</taxon>
        <taxon>Magnoliopsida</taxon>
        <taxon>eudicotyledons</taxon>
        <taxon>Gunneridae</taxon>
        <taxon>Pentapetalae</taxon>
        <taxon>rosids</taxon>
        <taxon>fabids</taxon>
        <taxon>Rosales</taxon>
        <taxon>Rosaceae</taxon>
        <taxon>Amygdaloideae</taxon>
        <taxon>Maleae</taxon>
        <taxon>Malus</taxon>
    </lineage>
</organism>
<proteinExistence type="predicted"/>
<evidence type="ECO:0000256" key="1">
    <source>
        <dbReference type="SAM" id="MobiDB-lite"/>
    </source>
</evidence>
<comment type="caution">
    <text evidence="2">The sequence shown here is derived from an EMBL/GenBank/DDBJ whole genome shotgun (WGS) entry which is preliminary data.</text>
</comment>
<accession>A0A540N4U0</accession>
<name>A0A540N4U0_MALBA</name>
<feature type="compositionally biased region" description="Acidic residues" evidence="1">
    <location>
        <begin position="44"/>
        <end position="54"/>
    </location>
</feature>
<dbReference type="PANTHER" id="PTHR34061">
    <property type="entry name" value="PROTEIN, PUTATIVE-RELATED"/>
    <property type="match status" value="1"/>
</dbReference>
<evidence type="ECO:0000313" key="2">
    <source>
        <dbReference type="EMBL" id="TQE06076.1"/>
    </source>
</evidence>
<protein>
    <submittedName>
        <fullName evidence="2">Uncharacterized protein</fullName>
    </submittedName>
</protein>
<dbReference type="AlphaFoldDB" id="A0A540N4U0"/>
<reference evidence="2 3" key="1">
    <citation type="journal article" date="2019" name="G3 (Bethesda)">
        <title>Sequencing of a Wild Apple (Malus baccata) Genome Unravels the Differences Between Cultivated and Wild Apple Species Regarding Disease Resistance and Cold Tolerance.</title>
        <authorList>
            <person name="Chen X."/>
        </authorList>
    </citation>
    <scope>NUCLEOTIDE SEQUENCE [LARGE SCALE GENOMIC DNA]</scope>
    <source>
        <strain evidence="3">cv. Shandingzi</strain>
        <tissue evidence="2">Leaves</tissue>
    </source>
</reference>
<sequence>MENESSIISREKLDQVASWLSATVCTAFFSSLERFSCVNLSTTDLDDEDEDEDEAKDRPLTLTNYNNNEPSNDVANLPV</sequence>
<gene>
    <name evidence="2" type="ORF">C1H46_008272</name>
</gene>
<feature type="region of interest" description="Disordered" evidence="1">
    <location>
        <begin position="41"/>
        <end position="79"/>
    </location>
</feature>
<feature type="compositionally biased region" description="Polar residues" evidence="1">
    <location>
        <begin position="61"/>
        <end position="79"/>
    </location>
</feature>
<dbReference type="Proteomes" id="UP000315295">
    <property type="component" value="Unassembled WGS sequence"/>
</dbReference>
<dbReference type="EMBL" id="VIEB01000110">
    <property type="protein sequence ID" value="TQE06076.1"/>
    <property type="molecule type" value="Genomic_DNA"/>
</dbReference>
<evidence type="ECO:0000313" key="3">
    <source>
        <dbReference type="Proteomes" id="UP000315295"/>
    </source>
</evidence>